<dbReference type="InterPro" id="IPR036249">
    <property type="entry name" value="Thioredoxin-like_sf"/>
</dbReference>
<proteinExistence type="predicted"/>
<dbReference type="PANTHER" id="PTHR33875:SF2">
    <property type="entry name" value="ACR183CP"/>
    <property type="match status" value="1"/>
</dbReference>
<sequence>MALAPKFAGQKLASGVKTVHTIELCMYIPHTSMQRAMINRQFSLFTDLDYVCPFSKKMFTTIYDHVLPTIKSKYDAKLQIIFRQQIQPWHPSSTLVHEAGAAVLRLAPAKFPDFSRALFDAQTDFFDVSVVNETRNATYRRLAKIAAGVGLDEGDVYGLLEISDRPGPDGALNTGNKVTDDVKVMVKTNRLVGIHVTPTVVFNGVVENSISSSFTKEQWEEWLEKNVV</sequence>
<evidence type="ECO:0000313" key="2">
    <source>
        <dbReference type="Proteomes" id="UP000034182"/>
    </source>
</evidence>
<dbReference type="Gene3D" id="3.40.30.10">
    <property type="entry name" value="Glutaredoxin"/>
    <property type="match status" value="1"/>
</dbReference>
<comment type="caution">
    <text evidence="1">The sequence shown here is derived from an EMBL/GenBank/DDBJ whole genome shotgun (WGS) entry which is preliminary data.</text>
</comment>
<dbReference type="SUPFAM" id="SSF52833">
    <property type="entry name" value="Thioredoxin-like"/>
    <property type="match status" value="1"/>
</dbReference>
<evidence type="ECO:0000313" key="1">
    <source>
        <dbReference type="EMBL" id="KKY13090.1"/>
    </source>
</evidence>
<dbReference type="AlphaFoldDB" id="A0A0G2G7B2"/>
<dbReference type="PANTHER" id="PTHR33875">
    <property type="entry name" value="OS09G0542200 PROTEIN"/>
    <property type="match status" value="1"/>
</dbReference>
<dbReference type="EMBL" id="LAQI01000431">
    <property type="protein sequence ID" value="KKY13090.1"/>
    <property type="molecule type" value="Genomic_DNA"/>
</dbReference>
<dbReference type="Proteomes" id="UP000034182">
    <property type="component" value="Unassembled WGS sequence"/>
</dbReference>
<name>A0A0G2G7B2_9PEZI</name>
<reference evidence="1 2" key="1">
    <citation type="submission" date="2015-03" db="EMBL/GenBank/DDBJ databases">
        <authorList>
            <person name="Morales-Cruz A."/>
            <person name="Amrine K.C."/>
            <person name="Cantu D."/>
        </authorList>
    </citation>
    <scope>NUCLEOTIDE SEQUENCE [LARGE SCALE GENOMIC DNA]</scope>
    <source>
        <strain evidence="1">DS831</strain>
    </source>
</reference>
<accession>A0A0G2G7B2</accession>
<organism evidence="1 2">
    <name type="scientific">Diplodia seriata</name>
    <dbReference type="NCBI Taxonomy" id="420778"/>
    <lineage>
        <taxon>Eukaryota</taxon>
        <taxon>Fungi</taxon>
        <taxon>Dikarya</taxon>
        <taxon>Ascomycota</taxon>
        <taxon>Pezizomycotina</taxon>
        <taxon>Dothideomycetes</taxon>
        <taxon>Dothideomycetes incertae sedis</taxon>
        <taxon>Botryosphaeriales</taxon>
        <taxon>Botryosphaeriaceae</taxon>
        <taxon>Diplodia</taxon>
    </lineage>
</organism>
<protein>
    <submittedName>
        <fullName evidence="1">Uncharacterized protein</fullName>
    </submittedName>
</protein>
<reference evidence="1 2" key="2">
    <citation type="submission" date="2015-05" db="EMBL/GenBank/DDBJ databases">
        <title>Distinctive expansion of gene families associated with plant cell wall degradation and secondary metabolism in the genomes of grapevine trunk pathogens.</title>
        <authorList>
            <person name="Lawrence D.P."/>
            <person name="Travadon R."/>
            <person name="Rolshausen P.E."/>
            <person name="Baumgartner K."/>
        </authorList>
    </citation>
    <scope>NUCLEOTIDE SEQUENCE [LARGE SCALE GENOMIC DNA]</scope>
    <source>
        <strain evidence="1">DS831</strain>
    </source>
</reference>
<gene>
    <name evidence="1" type="ORF">UCDDS831_g09334</name>
</gene>